<evidence type="ECO:0000256" key="1">
    <source>
        <dbReference type="SAM" id="MobiDB-lite"/>
    </source>
</evidence>
<dbReference type="Proteomes" id="UP001595685">
    <property type="component" value="Unassembled WGS sequence"/>
</dbReference>
<dbReference type="EMBL" id="JBHRWW010000013">
    <property type="protein sequence ID" value="MFC3689811.1"/>
    <property type="molecule type" value="Genomic_DNA"/>
</dbReference>
<dbReference type="InterPro" id="IPR005302">
    <property type="entry name" value="MoCF_Sase_C"/>
</dbReference>
<evidence type="ECO:0000313" key="3">
    <source>
        <dbReference type="EMBL" id="MFC3689811.1"/>
    </source>
</evidence>
<feature type="compositionally biased region" description="Low complexity" evidence="1">
    <location>
        <begin position="59"/>
        <end position="74"/>
    </location>
</feature>
<sequence length="299" mass="31639">MEVVGLGVSVLKGAAQEHPDRLRLDARGPVHDRRFALVDPVAARVLRTVENPRLMSLRARTLPAGTGTAPGPSGTRRDGDDGHDGDVLVVEVPGHPPTAVPVRPVGLLEADYWGRPCRLEVLGGPAVTALTTTLSTVLGREVVLCRAGRRDVVYGEGVTLVTTSSLVELERRRASAGTGGPARPLEELLADAERWRATLAVRTDGAPPFVEDGWHGRTLRVGPRDDGGVTLRVTAGVARCAVVRGRPRDGAREDWDPLRLLADDRLVDGPGGREVAFAVGAEVEVPGEVALGDRVVLGP</sequence>
<accession>A0ABV7WLC1</accession>
<dbReference type="PROSITE" id="PS51340">
    <property type="entry name" value="MOSC"/>
    <property type="match status" value="1"/>
</dbReference>
<protein>
    <recommendedName>
        <fullName evidence="2">MOSC domain-containing protein</fullName>
    </recommendedName>
</protein>
<feature type="domain" description="MOSC" evidence="2">
    <location>
        <begin position="119"/>
        <end position="298"/>
    </location>
</feature>
<dbReference type="RefSeq" id="WP_340295817.1">
    <property type="nucleotide sequence ID" value="NZ_JBBEOI010000314.1"/>
</dbReference>
<evidence type="ECO:0000313" key="4">
    <source>
        <dbReference type="Proteomes" id="UP001595685"/>
    </source>
</evidence>
<feature type="compositionally biased region" description="Basic and acidic residues" evidence="1">
    <location>
        <begin position="75"/>
        <end position="85"/>
    </location>
</feature>
<organism evidence="3 4">
    <name type="scientific">Aquipuribacter hungaricus</name>
    <dbReference type="NCBI Taxonomy" id="545624"/>
    <lineage>
        <taxon>Bacteria</taxon>
        <taxon>Bacillati</taxon>
        <taxon>Actinomycetota</taxon>
        <taxon>Actinomycetes</taxon>
        <taxon>Micrococcales</taxon>
        <taxon>Intrasporangiaceae</taxon>
        <taxon>Aquipuribacter</taxon>
    </lineage>
</organism>
<feature type="region of interest" description="Disordered" evidence="1">
    <location>
        <begin position="59"/>
        <end position="85"/>
    </location>
</feature>
<proteinExistence type="predicted"/>
<evidence type="ECO:0000259" key="2">
    <source>
        <dbReference type="PROSITE" id="PS51340"/>
    </source>
</evidence>
<dbReference type="SUPFAM" id="SSF50800">
    <property type="entry name" value="PK beta-barrel domain-like"/>
    <property type="match status" value="1"/>
</dbReference>
<dbReference type="InterPro" id="IPR011037">
    <property type="entry name" value="Pyrv_Knase-like_insert_dom_sf"/>
</dbReference>
<reference evidence="4" key="1">
    <citation type="journal article" date="2019" name="Int. J. Syst. Evol. Microbiol.">
        <title>The Global Catalogue of Microorganisms (GCM) 10K type strain sequencing project: providing services to taxonomists for standard genome sequencing and annotation.</title>
        <authorList>
            <consortium name="The Broad Institute Genomics Platform"/>
            <consortium name="The Broad Institute Genome Sequencing Center for Infectious Disease"/>
            <person name="Wu L."/>
            <person name="Ma J."/>
        </authorList>
    </citation>
    <scope>NUCLEOTIDE SEQUENCE [LARGE SCALE GENOMIC DNA]</scope>
    <source>
        <strain evidence="4">NCAIM B.02333</strain>
    </source>
</reference>
<comment type="caution">
    <text evidence="3">The sequence shown here is derived from an EMBL/GenBank/DDBJ whole genome shotgun (WGS) entry which is preliminary data.</text>
</comment>
<name>A0ABV7WLC1_9MICO</name>
<keyword evidence="4" id="KW-1185">Reference proteome</keyword>
<gene>
    <name evidence="3" type="ORF">ACFOLH_15790</name>
</gene>